<comment type="caution">
    <text evidence="2">The sequence shown here is derived from an EMBL/GenBank/DDBJ whole genome shotgun (WGS) entry which is preliminary data.</text>
</comment>
<evidence type="ECO:0000259" key="1">
    <source>
        <dbReference type="SMART" id="SM00597"/>
    </source>
</evidence>
<dbReference type="PANTHER" id="PTHR45749">
    <property type="match status" value="1"/>
</dbReference>
<dbReference type="Pfam" id="PF05699">
    <property type="entry name" value="Dimer_Tnp_hAT"/>
    <property type="match status" value="1"/>
</dbReference>
<dbReference type="EMBL" id="CM031814">
    <property type="protein sequence ID" value="KAG6651348.1"/>
    <property type="molecule type" value="Genomic_DNA"/>
</dbReference>
<organism evidence="2 3">
    <name type="scientific">Carya illinoinensis</name>
    <name type="common">Pecan</name>
    <dbReference type="NCBI Taxonomy" id="32201"/>
    <lineage>
        <taxon>Eukaryota</taxon>
        <taxon>Viridiplantae</taxon>
        <taxon>Streptophyta</taxon>
        <taxon>Embryophyta</taxon>
        <taxon>Tracheophyta</taxon>
        <taxon>Spermatophyta</taxon>
        <taxon>Magnoliopsida</taxon>
        <taxon>eudicotyledons</taxon>
        <taxon>Gunneridae</taxon>
        <taxon>Pentapetalae</taxon>
        <taxon>rosids</taxon>
        <taxon>fabids</taxon>
        <taxon>Fagales</taxon>
        <taxon>Juglandaceae</taxon>
        <taxon>Carya</taxon>
    </lineage>
</organism>
<gene>
    <name evidence="2" type="ORF">CIPAW_06G104500</name>
</gene>
<reference evidence="2" key="1">
    <citation type="submission" date="2020-12" db="EMBL/GenBank/DDBJ databases">
        <title>WGS assembly of Carya illinoinensis cv. Pawnee.</title>
        <authorList>
            <person name="Platts A."/>
            <person name="Shu S."/>
            <person name="Wright S."/>
            <person name="Barry K."/>
            <person name="Edger P."/>
            <person name="Pires J.C."/>
            <person name="Schmutz J."/>
        </authorList>
    </citation>
    <scope>NUCLEOTIDE SEQUENCE</scope>
    <source>
        <tissue evidence="2">Leaf</tissue>
    </source>
</reference>
<dbReference type="InterPro" id="IPR008906">
    <property type="entry name" value="HATC_C_dom"/>
</dbReference>
<feature type="domain" description="TTF-type" evidence="1">
    <location>
        <begin position="19"/>
        <end position="92"/>
    </location>
</feature>
<dbReference type="Proteomes" id="UP000811609">
    <property type="component" value="Chromosome 6"/>
</dbReference>
<name>A0A8T1QA38_CARIL</name>
<accession>A0A8T1QA38</accession>
<dbReference type="InterPro" id="IPR006580">
    <property type="entry name" value="Znf_TTF"/>
</dbReference>
<dbReference type="InterPro" id="IPR025398">
    <property type="entry name" value="DUF4371"/>
</dbReference>
<dbReference type="PANTHER" id="PTHR45749:SF37">
    <property type="entry name" value="OS05G0311600 PROTEIN"/>
    <property type="match status" value="1"/>
</dbReference>
<dbReference type="GO" id="GO:0046983">
    <property type="term" value="F:protein dimerization activity"/>
    <property type="evidence" value="ECO:0007669"/>
    <property type="project" value="InterPro"/>
</dbReference>
<proteinExistence type="predicted"/>
<dbReference type="SMART" id="SM00597">
    <property type="entry name" value="ZnF_TTF"/>
    <property type="match status" value="1"/>
</dbReference>
<keyword evidence="3" id="KW-1185">Reference proteome</keyword>
<dbReference type="Pfam" id="PF14291">
    <property type="entry name" value="DUF4371"/>
    <property type="match status" value="1"/>
</dbReference>
<evidence type="ECO:0000313" key="3">
    <source>
        <dbReference type="Proteomes" id="UP000811609"/>
    </source>
</evidence>
<protein>
    <recommendedName>
        <fullName evidence="1">TTF-type domain-containing protein</fullName>
    </recommendedName>
</protein>
<sequence>MGPYQIRLSKYPFSGSEKHPRRFQASWFVQFGYWLEYSPSKDAAYCLPCYLFTMKASQRSRWDDPCSCHNNAVKYCEDLLKQSQHIDKVMNAQSSEQILNNRLRVKTSIDVVRWLAFQGCAFRGHDETLDSKNRGNFLEMLKLLASYNDKVGKLVLKNAPKSSKYTSPQIQKEILEVLAKKVRNKIREDVEDSRFCIIVDETRDESKREQMAIILRFVDVDGFIQERFFDLVHVKDTSTLTLKNEISAILSRHCLDIQNIRGQGYDGASNMHGEWNRLQALFLKDCPYAYYVHCFAHRLQLALVAASREVVSVHEFFSNLNFIINVVGVSCKRHDELQAAQATHITHMIAIDELESWENLLENVVSFSKKFNIDISELGSRYIQGRGRHQRDYITIEHHYHFEIFNAAIDFQMQELDNGFGEGTTKLLTLSSALDPKDGYKFFNIDDICCLAEEYYPLDFSENEKINLRFQLKHFEVDVLSNPKFQDLRSIADLCRKLVETEKSKIYYLIDRLIRLILTLPVSTATSERAFSAMKIVKTRLCNKIEDEFLANNLVVYIKREIAKNFDLNSILDDFVFPQFS</sequence>
<evidence type="ECO:0000313" key="2">
    <source>
        <dbReference type="EMBL" id="KAG6651348.1"/>
    </source>
</evidence>
<dbReference type="AlphaFoldDB" id="A0A8T1QA38"/>